<feature type="region of interest" description="Disordered" evidence="1">
    <location>
        <begin position="157"/>
        <end position="179"/>
    </location>
</feature>
<comment type="caution">
    <text evidence="2">The sequence shown here is derived from an EMBL/GenBank/DDBJ whole genome shotgun (WGS) entry which is preliminary data.</text>
</comment>
<accession>A0A6B3NBA7</accession>
<name>A0A6B3NBA7_9CYAN</name>
<dbReference type="EMBL" id="JAAHFQ010000546">
    <property type="protein sequence ID" value="NER30399.1"/>
    <property type="molecule type" value="Genomic_DNA"/>
</dbReference>
<gene>
    <name evidence="2" type="ORF">F6J89_22930</name>
</gene>
<organism evidence="2">
    <name type="scientific">Symploca sp. SIO1C4</name>
    <dbReference type="NCBI Taxonomy" id="2607765"/>
    <lineage>
        <taxon>Bacteria</taxon>
        <taxon>Bacillati</taxon>
        <taxon>Cyanobacteriota</taxon>
        <taxon>Cyanophyceae</taxon>
        <taxon>Coleofasciculales</taxon>
        <taxon>Coleofasciculaceae</taxon>
        <taxon>Symploca</taxon>
    </lineage>
</organism>
<evidence type="ECO:0000313" key="2">
    <source>
        <dbReference type="EMBL" id="NER30399.1"/>
    </source>
</evidence>
<evidence type="ECO:0000256" key="1">
    <source>
        <dbReference type="SAM" id="MobiDB-lite"/>
    </source>
</evidence>
<dbReference type="AlphaFoldDB" id="A0A6B3NBA7"/>
<proteinExistence type="predicted"/>
<protein>
    <submittedName>
        <fullName evidence="2">Uncharacterized protein</fullName>
    </submittedName>
</protein>
<reference evidence="2" key="1">
    <citation type="submission" date="2019-11" db="EMBL/GenBank/DDBJ databases">
        <title>Genomic insights into an expanded diversity of filamentous marine cyanobacteria reveals the extraordinary biosynthetic potential of Moorea and Okeania.</title>
        <authorList>
            <person name="Ferreira Leao T."/>
            <person name="Wang M."/>
            <person name="Moss N."/>
            <person name="Da Silva R."/>
            <person name="Sanders J."/>
            <person name="Nurk S."/>
            <person name="Gurevich A."/>
            <person name="Humphrey G."/>
            <person name="Reher R."/>
            <person name="Zhu Q."/>
            <person name="Belda-Ferre P."/>
            <person name="Glukhov E."/>
            <person name="Rex R."/>
            <person name="Dorrestein P.C."/>
            <person name="Knight R."/>
            <person name="Pevzner P."/>
            <person name="Gerwick W.H."/>
            <person name="Gerwick L."/>
        </authorList>
    </citation>
    <scope>NUCLEOTIDE SEQUENCE</scope>
    <source>
        <strain evidence="2">SIO1C4</strain>
    </source>
</reference>
<feature type="compositionally biased region" description="Low complexity" evidence="1">
    <location>
        <begin position="160"/>
        <end position="177"/>
    </location>
</feature>
<sequence>MSQTSADSAVAYAAALLSHYGFELRGYSAQELVNLWLDKYQANWLRLGVIEALYQGRYKAVSVEQILAVWARRGQPIYRFNHEFERLISRKLPQSLTQWQEAITADLTQQYNLPPEAPCCNQITDGEDSLKAKIEEEIPTAIEEIPTAEVIDSQELAQNSPQLKPQLPESLPESSPSFTYNANWSRCQISKQPIDQFSPPPDSSGFYLKLKAVAQQQSP</sequence>